<keyword evidence="2" id="KW-1133">Transmembrane helix</keyword>
<evidence type="ECO:0000256" key="1">
    <source>
        <dbReference type="SAM" id="MobiDB-lite"/>
    </source>
</evidence>
<organism evidence="3 4">
    <name type="scientific">Paralvinella palmiformis</name>
    <dbReference type="NCBI Taxonomy" id="53620"/>
    <lineage>
        <taxon>Eukaryota</taxon>
        <taxon>Metazoa</taxon>
        <taxon>Spiralia</taxon>
        <taxon>Lophotrochozoa</taxon>
        <taxon>Annelida</taxon>
        <taxon>Polychaeta</taxon>
        <taxon>Sedentaria</taxon>
        <taxon>Canalipalpata</taxon>
        <taxon>Terebellida</taxon>
        <taxon>Terebelliformia</taxon>
        <taxon>Alvinellidae</taxon>
        <taxon>Paralvinella</taxon>
    </lineage>
</organism>
<feature type="transmembrane region" description="Helical" evidence="2">
    <location>
        <begin position="136"/>
        <end position="156"/>
    </location>
</feature>
<comment type="caution">
    <text evidence="3">The sequence shown here is derived from an EMBL/GenBank/DDBJ whole genome shotgun (WGS) entry which is preliminary data.</text>
</comment>
<evidence type="ECO:0000313" key="3">
    <source>
        <dbReference type="EMBL" id="KAK2164082.1"/>
    </source>
</evidence>
<evidence type="ECO:0000313" key="4">
    <source>
        <dbReference type="Proteomes" id="UP001208570"/>
    </source>
</evidence>
<accession>A0AAD9K395</accession>
<name>A0AAD9K395_9ANNE</name>
<proteinExistence type="predicted"/>
<keyword evidence="2" id="KW-0472">Membrane</keyword>
<dbReference type="AlphaFoldDB" id="A0AAD9K395"/>
<sequence>MIAVGDNISMSTFTSDVTPEGSNFTSSDIVSSSTPTIDDSNIMTSLIENLLNKSVNRTIGEEDKAGSMQRANDVLDKLMTATTHAPTDATTSSGPRTSSFPVSNYVIPTHRLESTLTGWITDSHNLSGLHGNYNLYVLYGTFGLMLLCFLLLVFWIQCKKRLMLLRYERLPVTAADQRDTNFVYKPSNGDLLDEEYENTFVGVSIPILQDVTKL</sequence>
<dbReference type="EMBL" id="JAODUP010000069">
    <property type="protein sequence ID" value="KAK2164082.1"/>
    <property type="molecule type" value="Genomic_DNA"/>
</dbReference>
<evidence type="ECO:0000256" key="2">
    <source>
        <dbReference type="SAM" id="Phobius"/>
    </source>
</evidence>
<keyword evidence="2" id="KW-0812">Transmembrane</keyword>
<protein>
    <submittedName>
        <fullName evidence="3">Uncharacterized protein</fullName>
    </submittedName>
</protein>
<reference evidence="3" key="1">
    <citation type="journal article" date="2023" name="Mol. Biol. Evol.">
        <title>Third-Generation Sequencing Reveals the Adaptive Role of the Epigenome in Three Deep-Sea Polychaetes.</title>
        <authorList>
            <person name="Perez M."/>
            <person name="Aroh O."/>
            <person name="Sun Y."/>
            <person name="Lan Y."/>
            <person name="Juniper S.K."/>
            <person name="Young C.R."/>
            <person name="Angers B."/>
            <person name="Qian P.Y."/>
        </authorList>
    </citation>
    <scope>NUCLEOTIDE SEQUENCE</scope>
    <source>
        <strain evidence="3">P08H-3</strain>
    </source>
</reference>
<dbReference type="Proteomes" id="UP001208570">
    <property type="component" value="Unassembled WGS sequence"/>
</dbReference>
<feature type="region of interest" description="Disordered" evidence="1">
    <location>
        <begin position="11"/>
        <end position="35"/>
    </location>
</feature>
<gene>
    <name evidence="3" type="ORF">LSH36_69g07008</name>
</gene>
<keyword evidence="4" id="KW-1185">Reference proteome</keyword>